<dbReference type="GO" id="GO:0016757">
    <property type="term" value="F:glycosyltransferase activity"/>
    <property type="evidence" value="ECO:0007669"/>
    <property type="project" value="UniProtKB-KW"/>
</dbReference>
<comment type="caution">
    <text evidence="7">The sequence shown here is derived from an EMBL/GenBank/DDBJ whole genome shotgun (WGS) entry which is preliminary data.</text>
</comment>
<protein>
    <submittedName>
        <fullName evidence="7">Glycosyltransferase, group 2 family protein</fullName>
    </submittedName>
</protein>
<comment type="subcellular location">
    <subcellularLocation>
        <location evidence="1">Cell membrane</location>
    </subcellularLocation>
</comment>
<feature type="domain" description="Glycosyltransferase 2-like" evidence="6">
    <location>
        <begin position="7"/>
        <end position="125"/>
    </location>
</feature>
<evidence type="ECO:0000313" key="7">
    <source>
        <dbReference type="EMBL" id="EIM73267.1"/>
    </source>
</evidence>
<evidence type="ECO:0000256" key="5">
    <source>
        <dbReference type="ARBA" id="ARBA00023136"/>
    </source>
</evidence>
<reference evidence="7 8" key="1">
    <citation type="submission" date="2012-05" db="EMBL/GenBank/DDBJ databases">
        <title>Genome sequence of Nitritalea halalkaliphila LW7.</title>
        <authorList>
            <person name="Jangir P.K."/>
            <person name="Singh A."/>
            <person name="Shivaji S."/>
            <person name="Sharma R."/>
        </authorList>
    </citation>
    <scope>NUCLEOTIDE SEQUENCE [LARGE SCALE GENOMIC DNA]</scope>
    <source>
        <strain evidence="7 8">LW7</strain>
    </source>
</reference>
<dbReference type="AlphaFoldDB" id="I5BUL5"/>
<dbReference type="Gene3D" id="3.90.550.10">
    <property type="entry name" value="Spore Coat Polysaccharide Biosynthesis Protein SpsA, Chain A"/>
    <property type="match status" value="1"/>
</dbReference>
<organism evidence="7 8">
    <name type="scientific">Nitritalea halalkaliphila LW7</name>
    <dbReference type="NCBI Taxonomy" id="1189621"/>
    <lineage>
        <taxon>Bacteria</taxon>
        <taxon>Pseudomonadati</taxon>
        <taxon>Bacteroidota</taxon>
        <taxon>Cytophagia</taxon>
        <taxon>Cytophagales</taxon>
        <taxon>Cyclobacteriaceae</taxon>
        <taxon>Nitritalea</taxon>
    </lineage>
</organism>
<sequence length="255" mass="29275">MAKPLFSIIVPVFEDPTGLRKTLQSLLEQGFGAKEILVIDGGSGPEMQALLAEYRADIQQLVSEKDEGVYDAMNKGYALATGDYALILNAGDTLAAADVLEKVSHFAGKAPLLYAASRTYFEAASVLRYADFESEQPDWYRKKLPNHQAIWIHRALYTQYRYSLRQGLNADTQLLLQLFERYPALEMPFVHSHFPLGGRSNYYPSFRHAWSLTAASYRLRGMHRQTLGHLPKYLLQRLLGRRRYLHVYLRYLLRR</sequence>
<keyword evidence="2" id="KW-1003">Cell membrane</keyword>
<dbReference type="EMBL" id="AJYA01000064">
    <property type="protein sequence ID" value="EIM73267.1"/>
    <property type="molecule type" value="Genomic_DNA"/>
</dbReference>
<evidence type="ECO:0000256" key="4">
    <source>
        <dbReference type="ARBA" id="ARBA00022679"/>
    </source>
</evidence>
<keyword evidence="4 7" id="KW-0808">Transferase</keyword>
<evidence type="ECO:0000256" key="1">
    <source>
        <dbReference type="ARBA" id="ARBA00004236"/>
    </source>
</evidence>
<dbReference type="InterPro" id="IPR029044">
    <property type="entry name" value="Nucleotide-diphossugar_trans"/>
</dbReference>
<evidence type="ECO:0000313" key="8">
    <source>
        <dbReference type="Proteomes" id="UP000005551"/>
    </source>
</evidence>
<dbReference type="GO" id="GO:0005886">
    <property type="term" value="C:plasma membrane"/>
    <property type="evidence" value="ECO:0007669"/>
    <property type="project" value="UniProtKB-SubCell"/>
</dbReference>
<dbReference type="Pfam" id="PF00535">
    <property type="entry name" value="Glycos_transf_2"/>
    <property type="match status" value="1"/>
</dbReference>
<accession>I5BUL5</accession>
<dbReference type="RefSeq" id="WP_009057201.1">
    <property type="nucleotide sequence ID" value="NZ_AJYA01000064.1"/>
</dbReference>
<proteinExistence type="predicted"/>
<dbReference type="InterPro" id="IPR001173">
    <property type="entry name" value="Glyco_trans_2-like"/>
</dbReference>
<dbReference type="STRING" id="1189621.A3SI_18245"/>
<evidence type="ECO:0000256" key="2">
    <source>
        <dbReference type="ARBA" id="ARBA00022475"/>
    </source>
</evidence>
<keyword evidence="8" id="KW-1185">Reference proteome</keyword>
<evidence type="ECO:0000259" key="6">
    <source>
        <dbReference type="Pfam" id="PF00535"/>
    </source>
</evidence>
<dbReference type="Proteomes" id="UP000005551">
    <property type="component" value="Unassembled WGS sequence"/>
</dbReference>
<gene>
    <name evidence="7" type="ORF">A3SI_18245</name>
</gene>
<evidence type="ECO:0000256" key="3">
    <source>
        <dbReference type="ARBA" id="ARBA00022676"/>
    </source>
</evidence>
<dbReference type="SUPFAM" id="SSF53448">
    <property type="entry name" value="Nucleotide-diphospho-sugar transferases"/>
    <property type="match status" value="1"/>
</dbReference>
<keyword evidence="3" id="KW-0328">Glycosyltransferase</keyword>
<dbReference type="PANTHER" id="PTHR43646">
    <property type="entry name" value="GLYCOSYLTRANSFERASE"/>
    <property type="match status" value="1"/>
</dbReference>
<dbReference type="OrthoDB" id="9788101at2"/>
<dbReference type="PANTHER" id="PTHR43646:SF2">
    <property type="entry name" value="GLYCOSYLTRANSFERASE 2-LIKE DOMAIN-CONTAINING PROTEIN"/>
    <property type="match status" value="1"/>
</dbReference>
<keyword evidence="5" id="KW-0472">Membrane</keyword>
<name>I5BUL5_9BACT</name>